<dbReference type="AlphaFoldDB" id="A0A284S4M0"/>
<name>A0A284S4M0_ARMOS</name>
<sequence>MLGAVLRCEYTHTNEDITKKQQQAMNITANEKGFEKSGWELDVTLHYLKEMLPAFLRRRLPSLSQTAVC</sequence>
<keyword evidence="2" id="KW-1185">Reference proteome</keyword>
<protein>
    <submittedName>
        <fullName evidence="1">Uncharacterized protein</fullName>
    </submittedName>
</protein>
<accession>A0A284S4M0</accession>
<dbReference type="Proteomes" id="UP000219338">
    <property type="component" value="Unassembled WGS sequence"/>
</dbReference>
<evidence type="ECO:0000313" key="1">
    <source>
        <dbReference type="EMBL" id="SJL15935.1"/>
    </source>
</evidence>
<evidence type="ECO:0000313" key="2">
    <source>
        <dbReference type="Proteomes" id="UP000219338"/>
    </source>
</evidence>
<organism evidence="1 2">
    <name type="scientific">Armillaria ostoyae</name>
    <name type="common">Armillaria root rot fungus</name>
    <dbReference type="NCBI Taxonomy" id="47428"/>
    <lineage>
        <taxon>Eukaryota</taxon>
        <taxon>Fungi</taxon>
        <taxon>Dikarya</taxon>
        <taxon>Basidiomycota</taxon>
        <taxon>Agaricomycotina</taxon>
        <taxon>Agaricomycetes</taxon>
        <taxon>Agaricomycetidae</taxon>
        <taxon>Agaricales</taxon>
        <taxon>Marasmiineae</taxon>
        <taxon>Physalacriaceae</taxon>
        <taxon>Armillaria</taxon>
    </lineage>
</organism>
<proteinExistence type="predicted"/>
<dbReference type="EMBL" id="FUEG01000031">
    <property type="protein sequence ID" value="SJL15935.1"/>
    <property type="molecule type" value="Genomic_DNA"/>
</dbReference>
<gene>
    <name evidence="1" type="ORF">ARMOST_19447</name>
</gene>
<reference evidence="2" key="1">
    <citation type="journal article" date="2017" name="Nat. Ecol. Evol.">
        <title>Genome expansion and lineage-specific genetic innovations in the forest pathogenic fungi Armillaria.</title>
        <authorList>
            <person name="Sipos G."/>
            <person name="Prasanna A.N."/>
            <person name="Walter M.C."/>
            <person name="O'Connor E."/>
            <person name="Balint B."/>
            <person name="Krizsan K."/>
            <person name="Kiss B."/>
            <person name="Hess J."/>
            <person name="Varga T."/>
            <person name="Slot J."/>
            <person name="Riley R."/>
            <person name="Boka B."/>
            <person name="Rigling D."/>
            <person name="Barry K."/>
            <person name="Lee J."/>
            <person name="Mihaltcheva S."/>
            <person name="LaButti K."/>
            <person name="Lipzen A."/>
            <person name="Waldron R."/>
            <person name="Moloney N.M."/>
            <person name="Sperisen C."/>
            <person name="Kredics L."/>
            <person name="Vagvoelgyi C."/>
            <person name="Patrignani A."/>
            <person name="Fitzpatrick D."/>
            <person name="Nagy I."/>
            <person name="Doyle S."/>
            <person name="Anderson J.B."/>
            <person name="Grigoriev I.V."/>
            <person name="Gueldener U."/>
            <person name="Muensterkoetter M."/>
            <person name="Nagy L.G."/>
        </authorList>
    </citation>
    <scope>NUCLEOTIDE SEQUENCE [LARGE SCALE GENOMIC DNA]</scope>
    <source>
        <strain evidence="2">C18/9</strain>
    </source>
</reference>